<organism evidence="2 3">
    <name type="scientific">Gossypium davidsonii</name>
    <name type="common">Davidson's cotton</name>
    <name type="synonym">Gossypium klotzschianum subsp. davidsonii</name>
    <dbReference type="NCBI Taxonomy" id="34287"/>
    <lineage>
        <taxon>Eukaryota</taxon>
        <taxon>Viridiplantae</taxon>
        <taxon>Streptophyta</taxon>
        <taxon>Embryophyta</taxon>
        <taxon>Tracheophyta</taxon>
        <taxon>Spermatophyta</taxon>
        <taxon>Magnoliopsida</taxon>
        <taxon>eudicotyledons</taxon>
        <taxon>Gunneridae</taxon>
        <taxon>Pentapetalae</taxon>
        <taxon>rosids</taxon>
        <taxon>malvids</taxon>
        <taxon>Malvales</taxon>
        <taxon>Malvaceae</taxon>
        <taxon>Malvoideae</taxon>
        <taxon>Gossypium</taxon>
    </lineage>
</organism>
<dbReference type="EMBL" id="JABFAC010000011">
    <property type="protein sequence ID" value="MBA0628521.1"/>
    <property type="molecule type" value="Genomic_DNA"/>
</dbReference>
<evidence type="ECO:0000256" key="1">
    <source>
        <dbReference type="SAM" id="MobiDB-lite"/>
    </source>
</evidence>
<dbReference type="Proteomes" id="UP000593561">
    <property type="component" value="Unassembled WGS sequence"/>
</dbReference>
<name>A0A7J8SQY8_GOSDV</name>
<feature type="compositionally biased region" description="Basic and acidic residues" evidence="1">
    <location>
        <begin position="11"/>
        <end position="22"/>
    </location>
</feature>
<feature type="region of interest" description="Disordered" evidence="1">
    <location>
        <begin position="1"/>
        <end position="22"/>
    </location>
</feature>
<gene>
    <name evidence="2" type="ORF">Godav_023239</name>
</gene>
<reference evidence="2 3" key="1">
    <citation type="journal article" date="2019" name="Genome Biol. Evol.">
        <title>Insights into the evolution of the New World diploid cottons (Gossypium, subgenus Houzingenia) based on genome sequencing.</title>
        <authorList>
            <person name="Grover C.E."/>
            <person name="Arick M.A. 2nd"/>
            <person name="Thrash A."/>
            <person name="Conover J.L."/>
            <person name="Sanders W.S."/>
            <person name="Peterson D.G."/>
            <person name="Frelichowski J.E."/>
            <person name="Scheffler J.A."/>
            <person name="Scheffler B.E."/>
            <person name="Wendel J.F."/>
        </authorList>
    </citation>
    <scope>NUCLEOTIDE SEQUENCE [LARGE SCALE GENOMIC DNA]</scope>
    <source>
        <strain evidence="2">27</strain>
        <tissue evidence="2">Leaf</tissue>
    </source>
</reference>
<comment type="caution">
    <text evidence="2">The sequence shown here is derived from an EMBL/GenBank/DDBJ whole genome shotgun (WGS) entry which is preliminary data.</text>
</comment>
<evidence type="ECO:0000313" key="3">
    <source>
        <dbReference type="Proteomes" id="UP000593561"/>
    </source>
</evidence>
<evidence type="ECO:0000313" key="2">
    <source>
        <dbReference type="EMBL" id="MBA0628521.1"/>
    </source>
</evidence>
<keyword evidence="3" id="KW-1185">Reference proteome</keyword>
<dbReference type="AlphaFoldDB" id="A0A7J8SQY8"/>
<protein>
    <submittedName>
        <fullName evidence="2">Uncharacterized protein</fullName>
    </submittedName>
</protein>
<accession>A0A7J8SQY8</accession>
<proteinExistence type="predicted"/>
<sequence length="80" mass="9065">MNMENSLSGEKASESRLPDDRDMKKVWFKRGEGVGGDDMIWEENRSDRSGSANEIDLMEGDVKKSIINGILTIEFSNRIQ</sequence>